<feature type="region of interest" description="Disordered" evidence="1">
    <location>
        <begin position="129"/>
        <end position="157"/>
    </location>
</feature>
<protein>
    <submittedName>
        <fullName evidence="2">Uncharacterized protein</fullName>
    </submittedName>
</protein>
<dbReference type="InterPro" id="IPR023214">
    <property type="entry name" value="HAD_sf"/>
</dbReference>
<dbReference type="InParanoid" id="M4BD32"/>
<dbReference type="HOGENOM" id="CLU_073474_0_0_1"/>
<dbReference type="VEuPathDB" id="FungiDB:HpaG804199"/>
<dbReference type="Gene3D" id="3.40.50.1000">
    <property type="entry name" value="HAD superfamily/HAD-like"/>
    <property type="match status" value="1"/>
</dbReference>
<evidence type="ECO:0000256" key="1">
    <source>
        <dbReference type="SAM" id="MobiDB-lite"/>
    </source>
</evidence>
<reference evidence="3" key="1">
    <citation type="journal article" date="2010" name="Science">
        <title>Signatures of adaptation to obligate biotrophy in the Hyaloperonospora arabidopsidis genome.</title>
        <authorList>
            <person name="Baxter L."/>
            <person name="Tripathy S."/>
            <person name="Ishaque N."/>
            <person name="Boot N."/>
            <person name="Cabral A."/>
            <person name="Kemen E."/>
            <person name="Thines M."/>
            <person name="Ah-Fong A."/>
            <person name="Anderson R."/>
            <person name="Badejoko W."/>
            <person name="Bittner-Eddy P."/>
            <person name="Boore J.L."/>
            <person name="Chibucos M.C."/>
            <person name="Coates M."/>
            <person name="Dehal P."/>
            <person name="Delehaunty K."/>
            <person name="Dong S."/>
            <person name="Downton P."/>
            <person name="Dumas B."/>
            <person name="Fabro G."/>
            <person name="Fronick C."/>
            <person name="Fuerstenberg S.I."/>
            <person name="Fulton L."/>
            <person name="Gaulin E."/>
            <person name="Govers F."/>
            <person name="Hughes L."/>
            <person name="Humphray S."/>
            <person name="Jiang R.H."/>
            <person name="Judelson H."/>
            <person name="Kamoun S."/>
            <person name="Kyung K."/>
            <person name="Meijer H."/>
            <person name="Minx P."/>
            <person name="Morris P."/>
            <person name="Nelson J."/>
            <person name="Phuntumart V."/>
            <person name="Qutob D."/>
            <person name="Rehmany A."/>
            <person name="Rougon-Cardoso A."/>
            <person name="Ryden P."/>
            <person name="Torto-Alalibo T."/>
            <person name="Studholme D."/>
            <person name="Wang Y."/>
            <person name="Win J."/>
            <person name="Wood J."/>
            <person name="Clifton S.W."/>
            <person name="Rogers J."/>
            <person name="Van den Ackerveken G."/>
            <person name="Jones J.D."/>
            <person name="McDowell J.M."/>
            <person name="Beynon J."/>
            <person name="Tyler B.M."/>
        </authorList>
    </citation>
    <scope>NUCLEOTIDE SEQUENCE [LARGE SCALE GENOMIC DNA]</scope>
    <source>
        <strain evidence="3">Emoy2</strain>
    </source>
</reference>
<sequence length="342" mass="37924">MKLAKAAAQQLKAVVIEYDVLCSTLLGKSAAEQAEQQLQKIALAKNQQRDSSLFGATSVQSLLVSDVRELLKRLDKDATGKPWAVKERLQNTLKGLPSECGLDTDMVAGGTNSDDTIVDEQLKKALDDMTRQKDLKDDEKGNGDQWKKSNSWGVEIDSPTSSLRDKYLDKINRLKEKKRENQDKKEESRVNVTGPGDDGGNFTSAGLSTWIVNPGTNEVLSYSDLRGLLKVAIPARDPLQDFDMFLSKEDQAKFPDPKPILFICAKFDVEPSDVLVLARHATTIKAAKIAGAHVCHYMPGDKAIPNHTAHYHLTHLSDYQHLIEDFNGISYRDKITIGSIEF</sequence>
<dbReference type="AlphaFoldDB" id="M4BD32"/>
<proteinExistence type="predicted"/>
<reference evidence="2" key="2">
    <citation type="submission" date="2015-06" db="UniProtKB">
        <authorList>
            <consortium name="EnsemblProtists"/>
        </authorList>
    </citation>
    <scope>IDENTIFICATION</scope>
    <source>
        <strain evidence="2">Emoy2</strain>
    </source>
</reference>
<feature type="compositionally biased region" description="Polar residues" evidence="1">
    <location>
        <begin position="148"/>
        <end position="157"/>
    </location>
</feature>
<dbReference type="InterPro" id="IPR036412">
    <property type="entry name" value="HAD-like_sf"/>
</dbReference>
<feature type="compositionally biased region" description="Basic and acidic residues" evidence="1">
    <location>
        <begin position="174"/>
        <end position="189"/>
    </location>
</feature>
<dbReference type="Proteomes" id="UP000011713">
    <property type="component" value="Unassembled WGS sequence"/>
</dbReference>
<feature type="compositionally biased region" description="Basic and acidic residues" evidence="1">
    <location>
        <begin position="129"/>
        <end position="147"/>
    </location>
</feature>
<evidence type="ECO:0000313" key="2">
    <source>
        <dbReference type="EnsemblProtists" id="HpaP804199"/>
    </source>
</evidence>
<accession>M4BD32</accession>
<dbReference type="EMBL" id="JH598146">
    <property type="status" value="NOT_ANNOTATED_CDS"/>
    <property type="molecule type" value="Genomic_DNA"/>
</dbReference>
<evidence type="ECO:0000313" key="3">
    <source>
        <dbReference type="Proteomes" id="UP000011713"/>
    </source>
</evidence>
<name>M4BD32_HYAAE</name>
<keyword evidence="3" id="KW-1185">Reference proteome</keyword>
<feature type="region of interest" description="Disordered" evidence="1">
    <location>
        <begin position="174"/>
        <end position="199"/>
    </location>
</feature>
<dbReference type="eggNOG" id="ENOG502QW8F">
    <property type="taxonomic scope" value="Eukaryota"/>
</dbReference>
<dbReference type="OMA" id="NGISWRN"/>
<dbReference type="EnsemblProtists" id="HpaT804199">
    <property type="protein sequence ID" value="HpaP804199"/>
    <property type="gene ID" value="HpaG804199"/>
</dbReference>
<dbReference type="SUPFAM" id="SSF56784">
    <property type="entry name" value="HAD-like"/>
    <property type="match status" value="1"/>
</dbReference>
<organism evidence="2 3">
    <name type="scientific">Hyaloperonospora arabidopsidis (strain Emoy2)</name>
    <name type="common">Downy mildew agent</name>
    <name type="synonym">Peronospora arabidopsidis</name>
    <dbReference type="NCBI Taxonomy" id="559515"/>
    <lineage>
        <taxon>Eukaryota</taxon>
        <taxon>Sar</taxon>
        <taxon>Stramenopiles</taxon>
        <taxon>Oomycota</taxon>
        <taxon>Peronosporomycetes</taxon>
        <taxon>Peronosporales</taxon>
        <taxon>Peronosporaceae</taxon>
        <taxon>Hyaloperonospora</taxon>
    </lineage>
</organism>